<keyword evidence="3" id="KW-0560">Oxidoreductase</keyword>
<sequence length="624" mass="70504">MLNLFVWLCFISILGISISCKTANEDFVIYHGDGPQSNSIYYDKCAPTVTCNPNAIYRTANGSCNNLENPLWGSSETPYIRLYEAAYNDGDHEVRKQSNGSLLPTPRKVQLSLFLKKSQDSPDHNNNYHLSQFGQWITHDITLLPPDPSGPKRCCSIPINEINSNTPYQCQLPIELPMDDPVYGRHGRTCMEFRRAMTAANNFNCSISPQIPMNQATSYIDSSQLYGHTSVKANSMRSFNGGRLLTEVINENEYCPLRKRSGSLLCDGRDNVTVCFEGGDPRINQHFGITSYSIIFTRFHNVVADKLQELNPHWSDEVLYQEARKFIGALNQIIVYRDYLPILLGKSFTSCGLDLSNNITTKYYPEKHAALHVEFAGSAFRVPHNTIASCYNYVDKDYETVDSVKLNEWMSIPDPLVNGSKLDEIVRGMTTSEGRFYTPSYNYLISNFMLHKHENGGDLDLLSIDIQRGRDVGVPQYIKMRKWCGLPEICSFEDLSKILSEDVIEKLKNLYATVDDMDLIVGALLEPPVDGGTVGRTAQCLLADVFHRLRYGDRFFFDMEGQPGSYSPEKLSSLKHMDLPCVICATTKMDEVPSNIFEPIGYSKMVKCQDHLLNLDLSAWRESP</sequence>
<keyword evidence="7" id="KW-0479">Metal-binding</keyword>
<keyword evidence="6 7" id="KW-0408">Iron</keyword>
<evidence type="ECO:0000313" key="10">
    <source>
        <dbReference type="Proteomes" id="UP000007819"/>
    </source>
</evidence>
<dbReference type="PROSITE" id="PS50292">
    <property type="entry name" value="PEROXIDASE_3"/>
    <property type="match status" value="1"/>
</dbReference>
<dbReference type="GO" id="GO:0004601">
    <property type="term" value="F:peroxidase activity"/>
    <property type="evidence" value="ECO:0007669"/>
    <property type="project" value="UniProtKB-KW"/>
</dbReference>
<feature type="signal peptide" evidence="8">
    <location>
        <begin position="1"/>
        <end position="19"/>
    </location>
</feature>
<evidence type="ECO:0000256" key="5">
    <source>
        <dbReference type="ARBA" id="ARBA00022729"/>
    </source>
</evidence>
<accession>A0A8R2FCU4</accession>
<dbReference type="GeneID" id="100570372"/>
<evidence type="ECO:0008006" key="11">
    <source>
        <dbReference type="Google" id="ProtNLM"/>
    </source>
</evidence>
<dbReference type="EnsemblMetazoa" id="XM_008188539.3">
    <property type="protein sequence ID" value="XP_008186761.2"/>
    <property type="gene ID" value="LOC100570372"/>
</dbReference>
<evidence type="ECO:0000256" key="1">
    <source>
        <dbReference type="ARBA" id="ARBA00004613"/>
    </source>
</evidence>
<comment type="subcellular location">
    <subcellularLocation>
        <location evidence="1">Secreted</location>
    </subcellularLocation>
</comment>
<feature type="binding site" description="axial binding residue" evidence="7">
    <location>
        <position position="384"/>
    </location>
    <ligand>
        <name>heme b</name>
        <dbReference type="ChEBI" id="CHEBI:60344"/>
    </ligand>
    <ligandPart>
        <name>Fe</name>
        <dbReference type="ChEBI" id="CHEBI:18248"/>
    </ligandPart>
</feature>
<dbReference type="GO" id="GO:0005576">
    <property type="term" value="C:extracellular region"/>
    <property type="evidence" value="ECO:0007669"/>
    <property type="project" value="UniProtKB-SubCell"/>
</dbReference>
<dbReference type="PANTHER" id="PTHR11475">
    <property type="entry name" value="OXIDASE/PEROXIDASE"/>
    <property type="match status" value="1"/>
</dbReference>
<reference evidence="9" key="2">
    <citation type="submission" date="2022-06" db="UniProtKB">
        <authorList>
            <consortium name="EnsemblMetazoa"/>
        </authorList>
    </citation>
    <scope>IDENTIFICATION</scope>
</reference>
<dbReference type="InterPro" id="IPR037120">
    <property type="entry name" value="Haem_peroxidase_sf_animal"/>
</dbReference>
<evidence type="ECO:0000256" key="8">
    <source>
        <dbReference type="SAM" id="SignalP"/>
    </source>
</evidence>
<evidence type="ECO:0000256" key="7">
    <source>
        <dbReference type="PIRSR" id="PIRSR619791-2"/>
    </source>
</evidence>
<dbReference type="Gene3D" id="1.10.640.10">
    <property type="entry name" value="Haem peroxidase domain superfamily, animal type"/>
    <property type="match status" value="1"/>
</dbReference>
<organism evidence="9 10">
    <name type="scientific">Acyrthosiphon pisum</name>
    <name type="common">Pea aphid</name>
    <dbReference type="NCBI Taxonomy" id="7029"/>
    <lineage>
        <taxon>Eukaryota</taxon>
        <taxon>Metazoa</taxon>
        <taxon>Ecdysozoa</taxon>
        <taxon>Arthropoda</taxon>
        <taxon>Hexapoda</taxon>
        <taxon>Insecta</taxon>
        <taxon>Pterygota</taxon>
        <taxon>Neoptera</taxon>
        <taxon>Paraneoptera</taxon>
        <taxon>Hemiptera</taxon>
        <taxon>Sternorrhyncha</taxon>
        <taxon>Aphidomorpha</taxon>
        <taxon>Aphidoidea</taxon>
        <taxon>Aphididae</taxon>
        <taxon>Macrosiphini</taxon>
        <taxon>Acyrthosiphon</taxon>
    </lineage>
</organism>
<keyword evidence="4 7" id="KW-0349">Heme</keyword>
<proteinExistence type="predicted"/>
<dbReference type="GO" id="GO:0020037">
    <property type="term" value="F:heme binding"/>
    <property type="evidence" value="ECO:0007669"/>
    <property type="project" value="InterPro"/>
</dbReference>
<evidence type="ECO:0000256" key="2">
    <source>
        <dbReference type="ARBA" id="ARBA00022525"/>
    </source>
</evidence>
<dbReference type="PANTHER" id="PTHR11475:SF134">
    <property type="entry name" value="LD42267P"/>
    <property type="match status" value="1"/>
</dbReference>
<dbReference type="FunFam" id="1.10.640.10:FF:000003">
    <property type="entry name" value="chorion peroxidase"/>
    <property type="match status" value="1"/>
</dbReference>
<dbReference type="Pfam" id="PF03098">
    <property type="entry name" value="An_peroxidase"/>
    <property type="match status" value="1"/>
</dbReference>
<dbReference type="Proteomes" id="UP000007819">
    <property type="component" value="Chromosome A1"/>
</dbReference>
<dbReference type="RefSeq" id="XP_008186761.2">
    <property type="nucleotide sequence ID" value="XM_008188539.3"/>
</dbReference>
<evidence type="ECO:0000256" key="4">
    <source>
        <dbReference type="ARBA" id="ARBA00022617"/>
    </source>
</evidence>
<dbReference type="OrthoDB" id="823504at2759"/>
<dbReference type="AlphaFoldDB" id="A0A8R2FCU4"/>
<dbReference type="SUPFAM" id="SSF48113">
    <property type="entry name" value="Heme-dependent peroxidases"/>
    <property type="match status" value="1"/>
</dbReference>
<dbReference type="PRINTS" id="PR00457">
    <property type="entry name" value="ANPEROXIDASE"/>
</dbReference>
<dbReference type="GO" id="GO:0046872">
    <property type="term" value="F:metal ion binding"/>
    <property type="evidence" value="ECO:0007669"/>
    <property type="project" value="UniProtKB-KW"/>
</dbReference>
<evidence type="ECO:0000256" key="3">
    <source>
        <dbReference type="ARBA" id="ARBA00022559"/>
    </source>
</evidence>
<keyword evidence="5 8" id="KW-0732">Signal</keyword>
<feature type="chain" id="PRO_5035899425" description="Peroxidase" evidence="8">
    <location>
        <begin position="20"/>
        <end position="624"/>
    </location>
</feature>
<reference evidence="10" key="1">
    <citation type="submission" date="2010-06" db="EMBL/GenBank/DDBJ databases">
        <authorList>
            <person name="Jiang H."/>
            <person name="Abraham K."/>
            <person name="Ali S."/>
            <person name="Alsbrooks S.L."/>
            <person name="Anim B.N."/>
            <person name="Anosike U.S."/>
            <person name="Attaway T."/>
            <person name="Bandaranaike D.P."/>
            <person name="Battles P.K."/>
            <person name="Bell S.N."/>
            <person name="Bell A.V."/>
            <person name="Beltran B."/>
            <person name="Bickham C."/>
            <person name="Bustamante Y."/>
            <person name="Caleb T."/>
            <person name="Canada A."/>
            <person name="Cardenas V."/>
            <person name="Carter K."/>
            <person name="Chacko J."/>
            <person name="Chandrabose M.N."/>
            <person name="Chavez D."/>
            <person name="Chavez A."/>
            <person name="Chen L."/>
            <person name="Chu H.-S."/>
            <person name="Claassen K.J."/>
            <person name="Cockrell R."/>
            <person name="Collins M."/>
            <person name="Cooper J.A."/>
            <person name="Cree A."/>
            <person name="Curry S.M."/>
            <person name="Da Y."/>
            <person name="Dao M.D."/>
            <person name="Das B."/>
            <person name="Davila M.-L."/>
            <person name="Davy-Carroll L."/>
            <person name="Denson S."/>
            <person name="Dinh H."/>
            <person name="Ebong V.E."/>
            <person name="Edwards J.R."/>
            <person name="Egan A."/>
            <person name="El-Daye J."/>
            <person name="Escobedo L."/>
            <person name="Fernandez S."/>
            <person name="Fernando P.R."/>
            <person name="Flagg N."/>
            <person name="Forbes L.D."/>
            <person name="Fowler R.G."/>
            <person name="Fu Q."/>
            <person name="Gabisi R.A."/>
            <person name="Ganer J."/>
            <person name="Garbino Pronczuk A."/>
            <person name="Garcia R.M."/>
            <person name="Garner T."/>
            <person name="Garrett T.E."/>
            <person name="Gonzalez D.A."/>
            <person name="Hamid H."/>
            <person name="Hawkins E.S."/>
            <person name="Hirani K."/>
            <person name="Hogues M.E."/>
            <person name="Hollins B."/>
            <person name="Hsiao C.-H."/>
            <person name="Jabil R."/>
            <person name="James M.L."/>
            <person name="Jhangiani S.N."/>
            <person name="Johnson B."/>
            <person name="Johnson Q."/>
            <person name="Joshi V."/>
            <person name="Kalu J.B."/>
            <person name="Kam C."/>
            <person name="Kashfia A."/>
            <person name="Keebler J."/>
            <person name="Kisamo H."/>
            <person name="Kovar C.L."/>
            <person name="Lago L.A."/>
            <person name="Lai C.-Y."/>
            <person name="Laidlaw J."/>
            <person name="Lara F."/>
            <person name="Le T.-K."/>
            <person name="Lee S.L."/>
            <person name="Legall F.H."/>
            <person name="Lemon S.J."/>
            <person name="Lewis L.R."/>
            <person name="Li B."/>
            <person name="Liu Y."/>
            <person name="Liu Y.-S."/>
            <person name="Lopez J."/>
            <person name="Lozado R.J."/>
            <person name="Lu J."/>
            <person name="Madu R.C."/>
            <person name="Maheshwari M."/>
            <person name="Maheshwari R."/>
            <person name="Malloy K."/>
            <person name="Martinez E."/>
            <person name="Mathew T."/>
            <person name="Mercado I.C."/>
            <person name="Mercado C."/>
            <person name="Meyer B."/>
            <person name="Montgomery K."/>
            <person name="Morgan M.B."/>
            <person name="Munidasa M."/>
            <person name="Nazareth L.V."/>
            <person name="Nelson J."/>
            <person name="Ng B.M."/>
            <person name="Nguyen N.B."/>
            <person name="Nguyen P.Q."/>
            <person name="Nguyen T."/>
            <person name="Obregon M."/>
            <person name="Okwuonu G.O."/>
            <person name="Onwere C.G."/>
            <person name="Orozco G."/>
            <person name="Parra A."/>
            <person name="Patel S."/>
            <person name="Patil S."/>
            <person name="Perez A."/>
            <person name="Perez Y."/>
            <person name="Pham C."/>
            <person name="Primus E.L."/>
            <person name="Pu L.-L."/>
            <person name="Puazo M."/>
            <person name="Qin X."/>
            <person name="Quiroz J.B."/>
            <person name="Reese J."/>
            <person name="Richards S."/>
            <person name="Rives C.M."/>
            <person name="Robberts R."/>
            <person name="Ruiz S.J."/>
            <person name="Ruiz M.J."/>
            <person name="Santibanez J."/>
            <person name="Schneider B.W."/>
            <person name="Sisson I."/>
            <person name="Smith M."/>
            <person name="Sodergren E."/>
            <person name="Song X.-Z."/>
            <person name="Song B.B."/>
            <person name="Summersgill H."/>
            <person name="Thelus R."/>
            <person name="Thornton R.D."/>
            <person name="Trejos Z.Y."/>
            <person name="Usmani K."/>
            <person name="Vattathil S."/>
            <person name="Villasana D."/>
            <person name="Walker D.L."/>
            <person name="Wang S."/>
            <person name="Wang K."/>
            <person name="White C.S."/>
            <person name="Williams A.C."/>
            <person name="Williamson J."/>
            <person name="Wilson K."/>
            <person name="Woghiren I.O."/>
            <person name="Woodworth J.R."/>
            <person name="Worley K.C."/>
            <person name="Wright R.A."/>
            <person name="Wu W."/>
            <person name="Young L."/>
            <person name="Zhang L."/>
            <person name="Zhang J."/>
            <person name="Zhu Y."/>
            <person name="Muzny D.M."/>
            <person name="Weinstock G."/>
            <person name="Gibbs R.A."/>
        </authorList>
    </citation>
    <scope>NUCLEOTIDE SEQUENCE [LARGE SCALE GENOMIC DNA]</scope>
    <source>
        <strain evidence="10">LSR1</strain>
    </source>
</reference>
<evidence type="ECO:0000256" key="6">
    <source>
        <dbReference type="ARBA" id="ARBA00023004"/>
    </source>
</evidence>
<dbReference type="InterPro" id="IPR019791">
    <property type="entry name" value="Haem_peroxidase_animal"/>
</dbReference>
<keyword evidence="2" id="KW-0964">Secreted</keyword>
<dbReference type="InterPro" id="IPR010255">
    <property type="entry name" value="Haem_peroxidase_sf"/>
</dbReference>
<dbReference type="GO" id="GO:0006979">
    <property type="term" value="P:response to oxidative stress"/>
    <property type="evidence" value="ECO:0007669"/>
    <property type="project" value="InterPro"/>
</dbReference>
<keyword evidence="3" id="KW-0575">Peroxidase</keyword>
<dbReference type="KEGG" id="api:100570372"/>
<keyword evidence="10" id="KW-1185">Reference proteome</keyword>
<dbReference type="GO" id="GO:0022412">
    <property type="term" value="P:cellular process involved in reproduction in multicellular organism"/>
    <property type="evidence" value="ECO:0007669"/>
    <property type="project" value="UniProtKB-ARBA"/>
</dbReference>
<evidence type="ECO:0000313" key="9">
    <source>
        <dbReference type="EnsemblMetazoa" id="XP_008186761.2"/>
    </source>
</evidence>
<name>A0A8R2FCU4_ACYPI</name>
<protein>
    <recommendedName>
        <fullName evidence="11">Peroxidase</fullName>
    </recommendedName>
</protein>